<dbReference type="RefSeq" id="WP_027290373.1">
    <property type="nucleotide sequence ID" value="NZ_UGVL01000001.1"/>
</dbReference>
<proteinExistence type="predicted"/>
<reference evidence="1 2" key="1">
    <citation type="submission" date="2018-06" db="EMBL/GenBank/DDBJ databases">
        <authorList>
            <consortium name="Pathogen Informatics"/>
            <person name="Doyle S."/>
        </authorList>
    </citation>
    <scope>NUCLEOTIDE SEQUENCE [LARGE SCALE GENOMIC DNA]</scope>
    <source>
        <strain evidence="1 2">NCTC11190</strain>
    </source>
</reference>
<dbReference type="EMBL" id="UGVL01000001">
    <property type="protein sequence ID" value="SUE33656.1"/>
    <property type="molecule type" value="Genomic_DNA"/>
</dbReference>
<evidence type="ECO:0000313" key="2">
    <source>
        <dbReference type="Proteomes" id="UP000255233"/>
    </source>
</evidence>
<organism evidence="1 2">
    <name type="scientific">Rikenella microfusus</name>
    <dbReference type="NCBI Taxonomy" id="28139"/>
    <lineage>
        <taxon>Bacteria</taxon>
        <taxon>Pseudomonadati</taxon>
        <taxon>Bacteroidota</taxon>
        <taxon>Bacteroidia</taxon>
        <taxon>Bacteroidales</taxon>
        <taxon>Rikenellaceae</taxon>
        <taxon>Rikenella</taxon>
    </lineage>
</organism>
<dbReference type="Proteomes" id="UP000255233">
    <property type="component" value="Unassembled WGS sequence"/>
</dbReference>
<dbReference type="STRING" id="880526.GCA_000427365_00581"/>
<accession>A0A379MQA5</accession>
<evidence type="ECO:0000313" key="1">
    <source>
        <dbReference type="EMBL" id="SUE33656.1"/>
    </source>
</evidence>
<protein>
    <submittedName>
        <fullName evidence="1">Uncharacterized protein</fullName>
    </submittedName>
</protein>
<sequence length="77" mass="9422">MAYNKKGYYIRAKKIQEFTARYYEPERQDRCYKAVWRRWARAEFGFGYRAFLRYLKAAPPPEPQANEKQLSLFDFPE</sequence>
<keyword evidence="2" id="KW-1185">Reference proteome</keyword>
<dbReference type="AlphaFoldDB" id="A0A379MQA5"/>
<dbReference type="OrthoDB" id="1073327at2"/>
<gene>
    <name evidence="1" type="ORF">NCTC11190_00866</name>
</gene>
<name>A0A379MQA5_9BACT</name>